<dbReference type="PROSITE" id="PS51448">
    <property type="entry name" value="P_TREFOIL_2"/>
    <property type="match status" value="1"/>
</dbReference>
<feature type="region of interest" description="Disordered" evidence="3">
    <location>
        <begin position="16"/>
        <end position="94"/>
    </location>
</feature>
<evidence type="ECO:0000256" key="1">
    <source>
        <dbReference type="ARBA" id="ARBA00023157"/>
    </source>
</evidence>
<dbReference type="Gene3D" id="3.50.4.10">
    <property type="entry name" value="Hepatocyte Growth Factor"/>
    <property type="match status" value="1"/>
</dbReference>
<feature type="compositionally biased region" description="Low complexity" evidence="3">
    <location>
        <begin position="83"/>
        <end position="92"/>
    </location>
</feature>
<feature type="compositionally biased region" description="Basic and acidic residues" evidence="3">
    <location>
        <begin position="257"/>
        <end position="270"/>
    </location>
</feature>
<sequence length="470" mass="51350">MFFYNLHVLQQEKVFKEPEETTTTEVTTASTTTDSTGTRSTKPTPNPGATTPSTRHSKKTKLTTPKRNGTRTRGPSRTRQPITTPHTTTPHPNEACRLQHKIKCGRHGVNKDKCESLGCCFEKIGRRSACYHNVQYTTVKPFKTKTHRSPKIPQSTPSTASITAFETSTPGPGPTTPSSAPPIDSTHTVDRSGSTTKDPSEPTTTDTGPTPIGPSPSTPTPIDSTPTDSTPTVDPNASTTESTRPSTESLLVTTPKPKPEEKDSKCPCPDEKNLVILDGWRADSRGSGPDIHTSMSSLPDAHSGRECLKSCSVSAEDEADFKSGLVDKVAPFDCRFVSYEYKTKHCVGFADNALPVLSRDVGSVLLTFNDKALHQLNGTTVYGEALQSGTRNDLHIRRVGHPEICRHLCRVHPECNAVAFGRENNNCWLKKLSSTFDLCRYNQQTRPLRERSGHLLHQKRACGVPVPVSL</sequence>
<dbReference type="SUPFAM" id="SSF57492">
    <property type="entry name" value="Trefoil"/>
    <property type="match status" value="1"/>
</dbReference>
<dbReference type="AlphaFoldDB" id="A0A1W0WZQ1"/>
<evidence type="ECO:0000313" key="6">
    <source>
        <dbReference type="Proteomes" id="UP000192578"/>
    </source>
</evidence>
<dbReference type="Pfam" id="PF00088">
    <property type="entry name" value="Trefoil"/>
    <property type="match status" value="1"/>
</dbReference>
<reference evidence="6" key="1">
    <citation type="submission" date="2017-01" db="EMBL/GenBank/DDBJ databases">
        <title>Comparative genomics of anhydrobiosis in the tardigrade Hypsibius dujardini.</title>
        <authorList>
            <person name="Yoshida Y."/>
            <person name="Koutsovoulos G."/>
            <person name="Laetsch D."/>
            <person name="Stevens L."/>
            <person name="Kumar S."/>
            <person name="Horikawa D."/>
            <person name="Ishino K."/>
            <person name="Komine S."/>
            <person name="Tomita M."/>
            <person name="Blaxter M."/>
            <person name="Arakawa K."/>
        </authorList>
    </citation>
    <scope>NUCLEOTIDE SEQUENCE [LARGE SCALE GENOMIC DNA]</scope>
    <source>
        <strain evidence="6">Z151</strain>
    </source>
</reference>
<feature type="compositionally biased region" description="Low complexity" evidence="3">
    <location>
        <begin position="220"/>
        <end position="249"/>
    </location>
</feature>
<comment type="caution">
    <text evidence="2">Lacks conserved residue(s) required for the propagation of feature annotation.</text>
</comment>
<feature type="region of interest" description="Disordered" evidence="3">
    <location>
        <begin position="142"/>
        <end position="270"/>
    </location>
</feature>
<evidence type="ECO:0000256" key="3">
    <source>
        <dbReference type="SAM" id="MobiDB-lite"/>
    </source>
</evidence>
<keyword evidence="6" id="KW-1185">Reference proteome</keyword>
<dbReference type="Proteomes" id="UP000192578">
    <property type="component" value="Unassembled WGS sequence"/>
</dbReference>
<dbReference type="Gene3D" id="4.10.110.10">
    <property type="entry name" value="Spasmolytic Protein, domain 1"/>
    <property type="match status" value="1"/>
</dbReference>
<name>A0A1W0WZQ1_HYPEX</name>
<comment type="caution">
    <text evidence="5">The sequence shown here is derived from an EMBL/GenBank/DDBJ whole genome shotgun (WGS) entry which is preliminary data.</text>
</comment>
<feature type="domain" description="P-type" evidence="4">
    <location>
        <begin position="87"/>
        <end position="134"/>
    </location>
</feature>
<feature type="compositionally biased region" description="Low complexity" evidence="3">
    <location>
        <begin position="201"/>
        <end position="210"/>
    </location>
</feature>
<accession>A0A1W0WZQ1</accession>
<dbReference type="InterPro" id="IPR044913">
    <property type="entry name" value="P_trefoil_dom_sf"/>
</dbReference>
<gene>
    <name evidence="5" type="ORF">BV898_05280</name>
</gene>
<dbReference type="InterPro" id="IPR000519">
    <property type="entry name" value="P_trefoil_dom"/>
</dbReference>
<feature type="compositionally biased region" description="Low complexity" evidence="3">
    <location>
        <begin position="21"/>
        <end position="43"/>
    </location>
</feature>
<proteinExistence type="predicted"/>
<feature type="compositionally biased region" description="Polar residues" evidence="3">
    <location>
        <begin position="152"/>
        <end position="166"/>
    </location>
</feature>
<keyword evidence="1 2" id="KW-1015">Disulfide bond</keyword>
<evidence type="ECO:0000256" key="2">
    <source>
        <dbReference type="PROSITE-ProRule" id="PRU00779"/>
    </source>
</evidence>
<organism evidence="5 6">
    <name type="scientific">Hypsibius exemplaris</name>
    <name type="common">Freshwater tardigrade</name>
    <dbReference type="NCBI Taxonomy" id="2072580"/>
    <lineage>
        <taxon>Eukaryota</taxon>
        <taxon>Metazoa</taxon>
        <taxon>Ecdysozoa</taxon>
        <taxon>Tardigrada</taxon>
        <taxon>Eutardigrada</taxon>
        <taxon>Parachela</taxon>
        <taxon>Hypsibioidea</taxon>
        <taxon>Hypsibiidae</taxon>
        <taxon>Hypsibius</taxon>
    </lineage>
</organism>
<evidence type="ECO:0000313" key="5">
    <source>
        <dbReference type="EMBL" id="OQV20697.1"/>
    </source>
</evidence>
<dbReference type="EMBL" id="MTYJ01000028">
    <property type="protein sequence ID" value="OQV20697.1"/>
    <property type="molecule type" value="Genomic_DNA"/>
</dbReference>
<protein>
    <recommendedName>
        <fullName evidence="4">P-type domain-containing protein</fullName>
    </recommendedName>
</protein>
<evidence type="ECO:0000259" key="4">
    <source>
        <dbReference type="PROSITE" id="PS51448"/>
    </source>
</evidence>
<feature type="disulfide bond" evidence="2">
    <location>
        <begin position="104"/>
        <end position="119"/>
    </location>
</feature>